<gene>
    <name evidence="2" type="ORF">L21TH_1044</name>
</gene>
<dbReference type="RefSeq" id="WP_006311050.1">
    <property type="nucleotide sequence ID" value="NZ_ARZA01000105.1"/>
</dbReference>
<accession>R1CQJ3</accession>
<sequence length="466" mass="52428">MQTKKVGVITLALTLVSLGLLLLANNFTGINLNKAFSILWPSIIIAFGLELIITKIVLEKGNKKRLVKIDGASLTVLIIIVVATSVISTVNVFVSNIDLFNDFGIGYKYDSRFNKEYTLEVKDKKTLILDTSYGDVEIIRGEKNKANVDVEILMKHNDEEYASKIADSIVEIDESNQDVIDIKSNLYQYINNNDIRSITINYLIEVPEDFKVEVNDKHGDVTIENIESVKIFNEHGEVIVKNILKDVEIKNTYDDVSVYDVEGKVRVINKHGEVKIERVNDSLQIENLHGSVKVADIIGDVYIKNTHNDVNVSNVQGNVEIDSDYSEVIGDNIKGNVDVKTSHEEVELKNIEGNVIVNNSYDDVKLRSAYKNIDLKTRHGNIYYEAGNIIEGKVNIENEYGDIYIKVLEVQKGRFIVNSKYGDISNDIGLNVKDELNEQSVDEVVESSKSSFYLKTRNGDILIENN</sequence>
<reference evidence="2 3" key="1">
    <citation type="journal article" date="2015" name="Geomicrobiol. J.">
        <title>Caldisalinibacter kiritimatiensis gen. nov., sp. nov., a moderately thermohalophilic thiosulfate-reducing bacterium from a hypersaline microbial mat.</title>
        <authorList>
            <person name="Ben Hania W."/>
            <person name="Joseph M."/>
            <person name="Fiebig A."/>
            <person name="Bunk B."/>
            <person name="Klenk H.-P."/>
            <person name="Fardeau M.-L."/>
            <person name="Spring S."/>
        </authorList>
    </citation>
    <scope>NUCLEOTIDE SEQUENCE [LARGE SCALE GENOMIC DNA]</scope>
    <source>
        <strain evidence="2 3">L21-TH-D2</strain>
    </source>
</reference>
<dbReference type="PANTHER" id="PTHR34094">
    <property type="match status" value="1"/>
</dbReference>
<proteinExistence type="predicted"/>
<evidence type="ECO:0008006" key="4">
    <source>
        <dbReference type="Google" id="ProtNLM"/>
    </source>
</evidence>
<keyword evidence="1" id="KW-1133">Transmembrane helix</keyword>
<evidence type="ECO:0000313" key="3">
    <source>
        <dbReference type="Proteomes" id="UP000013378"/>
    </source>
</evidence>
<protein>
    <recommendedName>
        <fullName evidence="4">Adhesin domain-containing protein</fullName>
    </recommendedName>
</protein>
<dbReference type="STRING" id="1304284.L21TH_1044"/>
<dbReference type="EMBL" id="ARZA01000105">
    <property type="protein sequence ID" value="EOD00936.1"/>
    <property type="molecule type" value="Genomic_DNA"/>
</dbReference>
<feature type="transmembrane region" description="Helical" evidence="1">
    <location>
        <begin position="39"/>
        <end position="58"/>
    </location>
</feature>
<dbReference type="PANTHER" id="PTHR34094:SF1">
    <property type="entry name" value="PROTEIN FAM185A"/>
    <property type="match status" value="1"/>
</dbReference>
<dbReference type="AlphaFoldDB" id="R1CQJ3"/>
<comment type="caution">
    <text evidence="2">The sequence shown here is derived from an EMBL/GenBank/DDBJ whole genome shotgun (WGS) entry which is preliminary data.</text>
</comment>
<dbReference type="OrthoDB" id="1707123at2"/>
<dbReference type="Proteomes" id="UP000013378">
    <property type="component" value="Unassembled WGS sequence"/>
</dbReference>
<dbReference type="eggNOG" id="COG3595">
    <property type="taxonomic scope" value="Bacteria"/>
</dbReference>
<evidence type="ECO:0000313" key="2">
    <source>
        <dbReference type="EMBL" id="EOD00936.1"/>
    </source>
</evidence>
<name>R1CQJ3_9FIRM</name>
<keyword evidence="1" id="KW-0812">Transmembrane</keyword>
<keyword evidence="1" id="KW-0472">Membrane</keyword>
<keyword evidence="3" id="KW-1185">Reference proteome</keyword>
<feature type="transmembrane region" description="Helical" evidence="1">
    <location>
        <begin position="70"/>
        <end position="94"/>
    </location>
</feature>
<evidence type="ECO:0000256" key="1">
    <source>
        <dbReference type="SAM" id="Phobius"/>
    </source>
</evidence>
<organism evidence="2 3">
    <name type="scientific">Caldisalinibacter kiritimatiensis</name>
    <dbReference type="NCBI Taxonomy" id="1304284"/>
    <lineage>
        <taxon>Bacteria</taxon>
        <taxon>Bacillati</taxon>
        <taxon>Bacillota</taxon>
        <taxon>Tissierellia</taxon>
        <taxon>Tissierellales</taxon>
        <taxon>Thermohalobacteraceae</taxon>
        <taxon>Caldisalinibacter</taxon>
    </lineage>
</organism>